<dbReference type="RefSeq" id="WP_126494703.1">
    <property type="nucleotide sequence ID" value="NZ_AP018711.1"/>
</dbReference>
<feature type="transmembrane region" description="Helical" evidence="1">
    <location>
        <begin position="159"/>
        <end position="178"/>
    </location>
</feature>
<evidence type="ECO:0000313" key="3">
    <source>
        <dbReference type="Proteomes" id="UP000275727"/>
    </source>
</evidence>
<sequence>MSEPQPSASERQSAVFSLVAGNIAGFSGTTAIPLWLAASGARGELAGVVASGEIAAIGLGALGAAAIAGRIGARPLCLGAAAVAVVANLLAMLTFDAAFVVGRLLSGFALGAVLATATALAAQRVDAQKTLATMQIGLACFAALFYLALPPLVEAVGDVAVFGGLAATALCALLAAAAGLHGKVEQNNAGFRPIPRALLVLIGLAVMFVGQSMAWNSIFPLGAAKSFDMQLVGKIMAACAVVMMVGPLLSRMLGERAGLRVPVLGFSLLLAADVVLIAQAQGLWLFAAATAALVLLPGFGLPYVIARAGNLGDARHAGAAPAFLMLGSALGPALAVPLVVAADWNAFGLVAGGACLIGALLMGAGKGRT</sequence>
<dbReference type="InterPro" id="IPR036259">
    <property type="entry name" value="MFS_trans_sf"/>
</dbReference>
<proteinExistence type="predicted"/>
<gene>
    <name evidence="2" type="ORF">SmB9_20720</name>
</gene>
<dbReference type="AlphaFoldDB" id="A0AAD1D6C4"/>
<keyword evidence="1" id="KW-1133">Transmembrane helix</keyword>
<feature type="transmembrane region" description="Helical" evidence="1">
    <location>
        <begin position="318"/>
        <end position="340"/>
    </location>
</feature>
<dbReference type="Proteomes" id="UP000275727">
    <property type="component" value="Chromosome"/>
</dbReference>
<feature type="transmembrane region" description="Helical" evidence="1">
    <location>
        <begin position="76"/>
        <end position="95"/>
    </location>
</feature>
<feature type="transmembrane region" description="Helical" evidence="1">
    <location>
        <begin position="261"/>
        <end position="278"/>
    </location>
</feature>
<feature type="transmembrane region" description="Helical" evidence="1">
    <location>
        <begin position="134"/>
        <end position="153"/>
    </location>
</feature>
<dbReference type="SUPFAM" id="SSF103473">
    <property type="entry name" value="MFS general substrate transporter"/>
    <property type="match status" value="1"/>
</dbReference>
<dbReference type="KEGG" id="smic:SmB9_20720"/>
<feature type="transmembrane region" description="Helical" evidence="1">
    <location>
        <begin position="101"/>
        <end position="122"/>
    </location>
</feature>
<feature type="transmembrane region" description="Helical" evidence="1">
    <location>
        <begin position="284"/>
        <end position="306"/>
    </location>
</feature>
<dbReference type="Gene3D" id="1.20.1250.20">
    <property type="entry name" value="MFS general substrate transporter like domains"/>
    <property type="match status" value="1"/>
</dbReference>
<feature type="transmembrane region" description="Helical" evidence="1">
    <location>
        <begin position="12"/>
        <end position="36"/>
    </location>
</feature>
<evidence type="ECO:0000313" key="2">
    <source>
        <dbReference type="EMBL" id="BBE34414.1"/>
    </source>
</evidence>
<accession>A0AAD1D6C4</accession>
<keyword evidence="1" id="KW-0812">Transmembrane</keyword>
<feature type="transmembrane region" description="Helical" evidence="1">
    <location>
        <begin position="231"/>
        <end position="249"/>
    </location>
</feature>
<protein>
    <submittedName>
        <fullName evidence="2">Uncharacterized protein</fullName>
    </submittedName>
</protein>
<feature type="transmembrane region" description="Helical" evidence="1">
    <location>
        <begin position="198"/>
        <end position="219"/>
    </location>
</feature>
<keyword evidence="1" id="KW-0472">Membrane</keyword>
<reference evidence="2 3" key="1">
    <citation type="submission" date="2018-06" db="EMBL/GenBank/DDBJ databases">
        <title>Complete Genome Sequence of the Microcystin-Degrading Bacterium Sphingosinicella microcystinivorans Strain B-9.</title>
        <authorList>
            <person name="Jin H."/>
            <person name="Nishizawa T."/>
            <person name="Guo Y."/>
            <person name="Nishizawa A."/>
            <person name="Park H."/>
            <person name="Kato H."/>
            <person name="Tsuji K."/>
            <person name="Harada K."/>
        </authorList>
    </citation>
    <scope>NUCLEOTIDE SEQUENCE [LARGE SCALE GENOMIC DNA]</scope>
    <source>
        <strain evidence="2 3">B9</strain>
    </source>
</reference>
<feature type="transmembrane region" description="Helical" evidence="1">
    <location>
        <begin position="48"/>
        <end position="69"/>
    </location>
</feature>
<name>A0AAD1D6C4_SPHMI</name>
<dbReference type="EMBL" id="AP018711">
    <property type="protein sequence ID" value="BBE34414.1"/>
    <property type="molecule type" value="Genomic_DNA"/>
</dbReference>
<organism evidence="2 3">
    <name type="scientific">Sphingosinicella microcystinivorans</name>
    <dbReference type="NCBI Taxonomy" id="335406"/>
    <lineage>
        <taxon>Bacteria</taxon>
        <taxon>Pseudomonadati</taxon>
        <taxon>Pseudomonadota</taxon>
        <taxon>Alphaproteobacteria</taxon>
        <taxon>Sphingomonadales</taxon>
        <taxon>Sphingosinicellaceae</taxon>
        <taxon>Sphingosinicella</taxon>
    </lineage>
</organism>
<evidence type="ECO:0000256" key="1">
    <source>
        <dbReference type="SAM" id="Phobius"/>
    </source>
</evidence>
<feature type="transmembrane region" description="Helical" evidence="1">
    <location>
        <begin position="346"/>
        <end position="364"/>
    </location>
</feature>